<accession>A0A0V0QLE4</accession>
<feature type="region of interest" description="Disordered" evidence="2">
    <location>
        <begin position="1600"/>
        <end position="1619"/>
    </location>
</feature>
<organism evidence="3 4">
    <name type="scientific">Pseudocohnilembus persalinus</name>
    <name type="common">Ciliate</name>
    <dbReference type="NCBI Taxonomy" id="266149"/>
    <lineage>
        <taxon>Eukaryota</taxon>
        <taxon>Sar</taxon>
        <taxon>Alveolata</taxon>
        <taxon>Ciliophora</taxon>
        <taxon>Intramacronucleata</taxon>
        <taxon>Oligohymenophorea</taxon>
        <taxon>Scuticociliatia</taxon>
        <taxon>Philasterida</taxon>
        <taxon>Pseudocohnilembidae</taxon>
        <taxon>Pseudocohnilembus</taxon>
    </lineage>
</organism>
<protein>
    <recommendedName>
        <fullName evidence="5">EF-hand domain-containing protein</fullName>
    </recommendedName>
</protein>
<comment type="caution">
    <text evidence="3">The sequence shown here is derived from an EMBL/GenBank/DDBJ whole genome shotgun (WGS) entry which is preliminary data.</text>
</comment>
<dbReference type="InterPro" id="IPR051647">
    <property type="entry name" value="Mediator_comp_sub12"/>
</dbReference>
<dbReference type="Gene3D" id="1.10.238.10">
    <property type="entry name" value="EF-hand"/>
    <property type="match status" value="1"/>
</dbReference>
<dbReference type="GO" id="GO:0016592">
    <property type="term" value="C:mediator complex"/>
    <property type="evidence" value="ECO:0007669"/>
    <property type="project" value="TreeGrafter"/>
</dbReference>
<evidence type="ECO:0008006" key="5">
    <source>
        <dbReference type="Google" id="ProtNLM"/>
    </source>
</evidence>
<dbReference type="Proteomes" id="UP000054937">
    <property type="component" value="Unassembled WGS sequence"/>
</dbReference>
<dbReference type="PANTHER" id="PTHR46007">
    <property type="entry name" value="MEDIATOR OF RNA POLYMERASE II TRANSCRIPTION SUBUNIT 12"/>
    <property type="match status" value="1"/>
</dbReference>
<evidence type="ECO:0000256" key="2">
    <source>
        <dbReference type="SAM" id="MobiDB-lite"/>
    </source>
</evidence>
<keyword evidence="4" id="KW-1185">Reference proteome</keyword>
<dbReference type="PANTHER" id="PTHR46007:SF12">
    <property type="entry name" value="C2H2-TYPE DOMAIN-CONTAINING PROTEIN-RELATED"/>
    <property type="match status" value="1"/>
</dbReference>
<feature type="coiled-coil region" evidence="1">
    <location>
        <begin position="1477"/>
        <end position="1543"/>
    </location>
</feature>
<feature type="compositionally biased region" description="Basic residues" evidence="2">
    <location>
        <begin position="80"/>
        <end position="89"/>
    </location>
</feature>
<feature type="region of interest" description="Disordered" evidence="2">
    <location>
        <begin position="370"/>
        <end position="406"/>
    </location>
</feature>
<reference evidence="3 4" key="1">
    <citation type="journal article" date="2015" name="Sci. Rep.">
        <title>Genome of the facultative scuticociliatosis pathogen Pseudocohnilembus persalinus provides insight into its virulence through horizontal gene transfer.</title>
        <authorList>
            <person name="Xiong J."/>
            <person name="Wang G."/>
            <person name="Cheng J."/>
            <person name="Tian M."/>
            <person name="Pan X."/>
            <person name="Warren A."/>
            <person name="Jiang C."/>
            <person name="Yuan D."/>
            <person name="Miao W."/>
        </authorList>
    </citation>
    <scope>NUCLEOTIDE SEQUENCE [LARGE SCALE GENOMIC DNA]</scope>
    <source>
        <strain evidence="3">36N120E</strain>
    </source>
</reference>
<feature type="compositionally biased region" description="Low complexity" evidence="2">
    <location>
        <begin position="393"/>
        <end position="406"/>
    </location>
</feature>
<evidence type="ECO:0000313" key="3">
    <source>
        <dbReference type="EMBL" id="KRX03135.1"/>
    </source>
</evidence>
<dbReference type="InterPro" id="IPR011992">
    <property type="entry name" value="EF-hand-dom_pair"/>
</dbReference>
<feature type="compositionally biased region" description="Low complexity" evidence="2">
    <location>
        <begin position="90"/>
        <end position="100"/>
    </location>
</feature>
<feature type="compositionally biased region" description="Basic and acidic residues" evidence="2">
    <location>
        <begin position="977"/>
        <end position="986"/>
    </location>
</feature>
<evidence type="ECO:0000256" key="1">
    <source>
        <dbReference type="SAM" id="Coils"/>
    </source>
</evidence>
<sequence length="1647" mass="195726">MIENIKETLRNISSQSQIDDNSPKMNLSKVYSIQKSSKKVKKQSKQQQQQKQHLLHLDGSGNKQNQLKKANSFALENTSSKKRKPKNQKLNKNQQLIKSQSLDDPRYIEQKKSTQYDQQLQQQQQIINQKNYEIYYNYQNCQLQQQQQQFTEQYKQFSQFLESTISQRFYSNIKQERCLIQQQQQKLQETKQKIQQQKQESQEKNKQQLQQQQNQQIQQQQKPKRSEIFTPFQNKQQLPQTIQQLINLKPNLSIYDINSVKLLLPTPESDSETMCELQNMSQLVSLQQNSASFALKSMGMDKAYNDLQKKMEDQMQIMQQNNNEYNGQNQFNIFNDNMNELEQITSTSSCSNSQQGQQDFQYDLKNPIFDESEPQSFLNNNNNSLNPDEIKQQQHMHQQKQSQQIKQETNTNKNNVMGFIQNATNFDEYQNFDFDYKNAQQEIKTDIYDFGPKNRKGSLNYQNIETGLKDTLNLTYIYENKKIIQLSFVHAFKLQILKSKNDFKQQIQLQNQNQQKQERPSKFQKKPFNKILNQDKNQTQEDKLNKDGFYIFFLLLIHFFEVQLLFQLVDIDANCKIDLNEFIAFQPQLKQMGCDIKHPGQEFNIYAQNMEGVLYFDDFYQWFRDKNLQLVTERYVDYQLIRLTSQYNYDIQKEKLSINNLENIDNEYFKVKVLNQDPKFQLKEVTHTDENKSQKIIEQESLLVLRKQMAEIKSQIIFDLAEKNYLNEKILQEIFQHYTKIDLFKNHKKLKPPPIEILSNKQFMIFCKNFPFLETKKIRSEIFKKILNFNQNQPNYPGLDYKAFKNAVEMIGAYIFSNKNDPQQIVDHNKQKIYDLMGFYNGKYKYYIGLLTYDPNNVQFNQDQQSSIKFTIEQSSIKNSQNYTKIQSQIHNSNCNKISNNNLKNLNSNNNQKQSNGNILPQEYSQNINQISKIELQQKKEQSFDNIISDKGELIQVANSQLYANNINNQDYNQSRQKTDRFDNQEQKSNYNPEQIRENAKSKIDNKLNSKNIEKHQEDKKNQKLQSYSSLKFTEVSEIQEDSRNVTIDQTLNFNELNSNNESFDNSQHRIQAEHQANQTLHNIQFFSKILLNFTHRMKIQNQNLKQMGFPEESAIEFEQTELLSQDLTSDDQIHQASLQKQERKLYQQKLKSQNSINAENDTQNITNHGQNYKQNQEIIKNYRHDPYLYLQAMQNQKQKIQKIFYFYTKQKVGYRTFERIQKESQVFSLNQFCQFCNQFQVLQNRKKDIPRIFKKAGQSSKELTLQEFIALLELLAQEQFSDQQQFITKEEKILAFHKYLGFDILDSYKEKLKASRKAFGSDVEDGFRLLEQDKQKYKQQHFSNKNQNLEQLEKEYENQKKQFLAIQEKELILQKQDALRKKNSKSQSYIQNKSSKQNDLNQIIQSGYIEFSTSKGLEKAKPFLNNLSKKINDIDSYQDTDTQIIQNQSNNFNNNYQKDQQATNTNQIYNQEQIHQQSQKKKYEEQNNQEQQLNLQKYQNSVDPLQNQFKTGNNNSKIVNQYQNLEKEININQQQLQNQGKQNKNINDNFIYNNIDQSNKIQHIKKITQENLVSKSKIIHSPNNNSLNQSQKSIKITNKYKTKKNQNNDDNDKNINKNFNHKQHCSQKIYQNRVQSVGTLPIIRLN</sequence>
<feature type="region of interest" description="Disordered" evidence="2">
    <location>
        <begin position="198"/>
        <end position="225"/>
    </location>
</feature>
<proteinExistence type="predicted"/>
<dbReference type="GO" id="GO:0045944">
    <property type="term" value="P:positive regulation of transcription by RNA polymerase II"/>
    <property type="evidence" value="ECO:0007669"/>
    <property type="project" value="TreeGrafter"/>
</dbReference>
<dbReference type="InParanoid" id="A0A0V0QLE4"/>
<name>A0A0V0QLE4_PSEPJ</name>
<evidence type="ECO:0000313" key="4">
    <source>
        <dbReference type="Proteomes" id="UP000054937"/>
    </source>
</evidence>
<feature type="region of interest" description="Disordered" evidence="2">
    <location>
        <begin position="37"/>
        <end position="105"/>
    </location>
</feature>
<dbReference type="SUPFAM" id="SSF47473">
    <property type="entry name" value="EF-hand"/>
    <property type="match status" value="1"/>
</dbReference>
<keyword evidence="1" id="KW-0175">Coiled coil</keyword>
<feature type="coiled-coil region" evidence="1">
    <location>
        <begin position="1340"/>
        <end position="1370"/>
    </location>
</feature>
<feature type="compositionally biased region" description="Basic and acidic residues" evidence="2">
    <location>
        <begin position="1607"/>
        <end position="1616"/>
    </location>
</feature>
<feature type="compositionally biased region" description="Low complexity" evidence="2">
    <location>
        <begin position="207"/>
        <end position="221"/>
    </location>
</feature>
<dbReference type="GO" id="GO:0003713">
    <property type="term" value="F:transcription coactivator activity"/>
    <property type="evidence" value="ECO:0007669"/>
    <property type="project" value="TreeGrafter"/>
</dbReference>
<feature type="region of interest" description="Disordered" evidence="2">
    <location>
        <begin position="970"/>
        <end position="994"/>
    </location>
</feature>
<gene>
    <name evidence="3" type="ORF">PPERSA_10216</name>
</gene>
<dbReference type="EMBL" id="LDAU01000144">
    <property type="protein sequence ID" value="KRX03135.1"/>
    <property type="molecule type" value="Genomic_DNA"/>
</dbReference>
<feature type="compositionally biased region" description="Polar residues" evidence="2">
    <location>
        <begin position="61"/>
        <end position="78"/>
    </location>
</feature>